<dbReference type="EMBL" id="PYDT01000009">
    <property type="protein sequence ID" value="THU50097.1"/>
    <property type="molecule type" value="Genomic_DNA"/>
</dbReference>
<dbReference type="PANTHER" id="PTHR33781:SF1">
    <property type="entry name" value="PROTEIN PHYTOCHROME KINASE SUBSTRATE 4"/>
    <property type="match status" value="1"/>
</dbReference>
<gene>
    <name evidence="2" type="ORF">C4D60_Mb06t16470</name>
</gene>
<keyword evidence="3" id="KW-1185">Reference proteome</keyword>
<feature type="compositionally biased region" description="Low complexity" evidence="1">
    <location>
        <begin position="357"/>
        <end position="374"/>
    </location>
</feature>
<evidence type="ECO:0000313" key="3">
    <source>
        <dbReference type="Proteomes" id="UP000317650"/>
    </source>
</evidence>
<feature type="region of interest" description="Disordered" evidence="1">
    <location>
        <begin position="326"/>
        <end position="383"/>
    </location>
</feature>
<comment type="caution">
    <text evidence="2">The sequence shown here is derived from an EMBL/GenBank/DDBJ whole genome shotgun (WGS) entry which is preliminary data.</text>
</comment>
<reference evidence="2 3" key="1">
    <citation type="journal article" date="2019" name="Nat. Plants">
        <title>Genome sequencing of Musa balbisiana reveals subgenome evolution and function divergence in polyploid bananas.</title>
        <authorList>
            <person name="Yao X."/>
        </authorList>
    </citation>
    <scope>NUCLEOTIDE SEQUENCE [LARGE SCALE GENOMIC DNA]</scope>
    <source>
        <strain evidence="3">cv. DH-PKW</strain>
        <tissue evidence="2">Leaves</tissue>
    </source>
</reference>
<sequence>MERASFVQTTFQSSLSFISLPPKPHLREPPIRSGVPRSDTAAGADHRFGLCVDDAERYYDEGHGGISGTVILDGAGERCNLSTHGGSSCSPRPMATRGTAGRVRSSRLQQARRRPAGTASRGSSPNPPGSIAVAASALFLKEPAKPPSFPACRLFGRNCPCYGRKSVDVDETCSEPKSSIRSGSDLNASSTAKNRRFRTGEMGLSSFLDRVIAEEIKNEFGFKEMIKVNIIPGNRPKNPSFLANLTRSSLPAEVGCRMVNSSSLFGYSHVFSCPVLNPSSLNNLAEDPARESLEVFQSTRHTAVALSTPPDSQLAAVVFPFSDQTTYRRPDSLDSRDHLRGGLEAEVPPPSNAPSEASVTTATSGRSASAAPPRAGGGDAAVF</sequence>
<feature type="compositionally biased region" description="Polar residues" evidence="1">
    <location>
        <begin position="175"/>
        <end position="192"/>
    </location>
</feature>
<feature type="region of interest" description="Disordered" evidence="1">
    <location>
        <begin position="82"/>
        <end position="128"/>
    </location>
</feature>
<organism evidence="2 3">
    <name type="scientific">Musa balbisiana</name>
    <name type="common">Banana</name>
    <dbReference type="NCBI Taxonomy" id="52838"/>
    <lineage>
        <taxon>Eukaryota</taxon>
        <taxon>Viridiplantae</taxon>
        <taxon>Streptophyta</taxon>
        <taxon>Embryophyta</taxon>
        <taxon>Tracheophyta</taxon>
        <taxon>Spermatophyta</taxon>
        <taxon>Magnoliopsida</taxon>
        <taxon>Liliopsida</taxon>
        <taxon>Zingiberales</taxon>
        <taxon>Musaceae</taxon>
        <taxon>Musa</taxon>
    </lineage>
</organism>
<feature type="compositionally biased region" description="Basic and acidic residues" evidence="1">
    <location>
        <begin position="326"/>
        <end position="343"/>
    </location>
</feature>
<feature type="region of interest" description="Disordered" evidence="1">
    <location>
        <begin position="172"/>
        <end position="194"/>
    </location>
</feature>
<feature type="region of interest" description="Disordered" evidence="1">
    <location>
        <begin position="21"/>
        <end position="42"/>
    </location>
</feature>
<dbReference type="PANTHER" id="PTHR33781">
    <property type="entry name" value="PROTEIN PHYTOCHROME KINASE SUBSTRATE 1-RELATED"/>
    <property type="match status" value="1"/>
</dbReference>
<evidence type="ECO:0000256" key="1">
    <source>
        <dbReference type="SAM" id="MobiDB-lite"/>
    </source>
</evidence>
<dbReference type="AlphaFoldDB" id="A0A4S8ING1"/>
<dbReference type="GO" id="GO:0009638">
    <property type="term" value="P:phototropism"/>
    <property type="evidence" value="ECO:0007669"/>
    <property type="project" value="InterPro"/>
</dbReference>
<evidence type="ECO:0000313" key="2">
    <source>
        <dbReference type="EMBL" id="THU50097.1"/>
    </source>
</evidence>
<proteinExistence type="predicted"/>
<accession>A0A4S8ING1</accession>
<protein>
    <submittedName>
        <fullName evidence="2">Uncharacterized protein</fullName>
    </submittedName>
</protein>
<dbReference type="InterPro" id="IPR039615">
    <property type="entry name" value="PKS"/>
</dbReference>
<name>A0A4S8ING1_MUSBA</name>
<dbReference type="Proteomes" id="UP000317650">
    <property type="component" value="Chromosome 6"/>
</dbReference>